<keyword evidence="3" id="KW-1185">Reference proteome</keyword>
<comment type="caution">
    <text evidence="2">The sequence shown here is derived from an EMBL/GenBank/DDBJ whole genome shotgun (WGS) entry which is preliminary data.</text>
</comment>
<evidence type="ECO:0000256" key="1">
    <source>
        <dbReference type="SAM" id="Phobius"/>
    </source>
</evidence>
<feature type="transmembrane region" description="Helical" evidence="1">
    <location>
        <begin position="64"/>
        <end position="84"/>
    </location>
</feature>
<dbReference type="Proteomes" id="UP000233535">
    <property type="component" value="Unassembled WGS sequence"/>
</dbReference>
<organism evidence="2 3">
    <name type="scientific">Labilibaculum filiforme</name>
    <dbReference type="NCBI Taxonomy" id="1940526"/>
    <lineage>
        <taxon>Bacteria</taxon>
        <taxon>Pseudomonadati</taxon>
        <taxon>Bacteroidota</taxon>
        <taxon>Bacteroidia</taxon>
        <taxon>Marinilabiliales</taxon>
        <taxon>Marinifilaceae</taxon>
        <taxon>Labilibaculum</taxon>
    </lineage>
</organism>
<reference evidence="2 3" key="1">
    <citation type="journal article" date="2017" name="Front. Microbiol.">
        <title>Labilibaculum manganireducens gen. nov., sp. nov. and Labilibaculum filiforme sp. nov., Novel Bacteroidetes Isolated from Subsurface Sediments of the Baltic Sea.</title>
        <authorList>
            <person name="Vandieken V."/>
            <person name="Marshall I.P."/>
            <person name="Niemann H."/>
            <person name="Engelen B."/>
            <person name="Cypionka H."/>
        </authorList>
    </citation>
    <scope>NUCLEOTIDE SEQUENCE [LARGE SCALE GENOMIC DNA]</scope>
    <source>
        <strain evidence="2 3">59.16B</strain>
    </source>
</reference>
<protein>
    <submittedName>
        <fullName evidence="2">Uncharacterized protein</fullName>
    </submittedName>
</protein>
<dbReference type="EMBL" id="MVDD01000003">
    <property type="protein sequence ID" value="PKQ64551.1"/>
    <property type="molecule type" value="Genomic_DNA"/>
</dbReference>
<keyword evidence="1" id="KW-0472">Membrane</keyword>
<sequence>MLVPGLQKFTEPYKTFVFQQLSLSGIPFAEVLQYFVKFSQIGVGSVLIFLAYKGNTLNKSLKNKLFYLGNFAIITMMLVATYVHLHPNVPAHIVPIKPPVIPISYIVLVSINLYLNSKQAINN</sequence>
<evidence type="ECO:0000313" key="2">
    <source>
        <dbReference type="EMBL" id="PKQ64551.1"/>
    </source>
</evidence>
<name>A0A2N3I2M0_9BACT</name>
<feature type="transmembrane region" description="Helical" evidence="1">
    <location>
        <begin position="31"/>
        <end position="52"/>
    </location>
</feature>
<dbReference type="AlphaFoldDB" id="A0A2N3I2M0"/>
<keyword evidence="1" id="KW-0812">Transmembrane</keyword>
<proteinExistence type="predicted"/>
<keyword evidence="1" id="KW-1133">Transmembrane helix</keyword>
<feature type="transmembrane region" description="Helical" evidence="1">
    <location>
        <begin position="96"/>
        <end position="115"/>
    </location>
</feature>
<gene>
    <name evidence="2" type="ORF">BZG02_06815</name>
</gene>
<accession>A0A2N3I2M0</accession>
<evidence type="ECO:0000313" key="3">
    <source>
        <dbReference type="Proteomes" id="UP000233535"/>
    </source>
</evidence>